<reference evidence="3" key="1">
    <citation type="journal article" date="2014" name="Science">
        <title>Ancient hybridizations among the ancestral genomes of bread wheat.</title>
        <authorList>
            <consortium name="International Wheat Genome Sequencing Consortium,"/>
            <person name="Marcussen T."/>
            <person name="Sandve S.R."/>
            <person name="Heier L."/>
            <person name="Spannagl M."/>
            <person name="Pfeifer M."/>
            <person name="Jakobsen K.S."/>
            <person name="Wulff B.B."/>
            <person name="Steuernagel B."/>
            <person name="Mayer K.F."/>
            <person name="Olsen O.A."/>
        </authorList>
    </citation>
    <scope>NUCLEOTIDE SEQUENCE [LARGE SCALE GENOMIC DNA]</scope>
    <source>
        <strain evidence="3">cv. AL8/78</strain>
    </source>
</reference>
<sequence length="56" mass="6585">MHTLPCTLVESIYIAGRVLVSKVALYLSIHYIAKGKVHFFQYDHRRVYFWSLNPTT</sequence>
<reference evidence="3" key="2">
    <citation type="journal article" date="2017" name="Nat. Plants">
        <title>The Aegilops tauschii genome reveals multiple impacts of transposons.</title>
        <authorList>
            <person name="Zhao G."/>
            <person name="Zou C."/>
            <person name="Li K."/>
            <person name="Wang K."/>
            <person name="Li T."/>
            <person name="Gao L."/>
            <person name="Zhang X."/>
            <person name="Wang H."/>
            <person name="Yang Z."/>
            <person name="Liu X."/>
            <person name="Jiang W."/>
            <person name="Mao L."/>
            <person name="Kong X."/>
            <person name="Jiao Y."/>
            <person name="Jia J."/>
        </authorList>
    </citation>
    <scope>NUCLEOTIDE SEQUENCE [LARGE SCALE GENOMIC DNA]</scope>
    <source>
        <strain evidence="3">cv. AL8/78</strain>
    </source>
</reference>
<keyword evidence="1" id="KW-1133">Transmembrane helix</keyword>
<accession>A0A453BY19</accession>
<evidence type="ECO:0000313" key="2">
    <source>
        <dbReference type="EnsemblPlants" id="AET2Gv20669700.9"/>
    </source>
</evidence>
<reference evidence="2" key="5">
    <citation type="journal article" date="2021" name="G3 (Bethesda)">
        <title>Aegilops tauschii genome assembly Aet v5.0 features greater sequence contiguity and improved annotation.</title>
        <authorList>
            <person name="Wang L."/>
            <person name="Zhu T."/>
            <person name="Rodriguez J.C."/>
            <person name="Deal K.R."/>
            <person name="Dubcovsky J."/>
            <person name="McGuire P.E."/>
            <person name="Lux T."/>
            <person name="Spannagl M."/>
            <person name="Mayer K.F.X."/>
            <person name="Baldrich P."/>
            <person name="Meyers B.C."/>
            <person name="Huo N."/>
            <person name="Gu Y.Q."/>
            <person name="Zhou H."/>
            <person name="Devos K.M."/>
            <person name="Bennetzen J.L."/>
            <person name="Unver T."/>
            <person name="Budak H."/>
            <person name="Gulick P.J."/>
            <person name="Galiba G."/>
            <person name="Kalapos B."/>
            <person name="Nelson D.R."/>
            <person name="Li P."/>
            <person name="You F.M."/>
            <person name="Luo M.C."/>
            <person name="Dvorak J."/>
        </authorList>
    </citation>
    <scope>NUCLEOTIDE SEQUENCE [LARGE SCALE GENOMIC DNA]</scope>
    <source>
        <strain evidence="2">cv. AL8/78</strain>
    </source>
</reference>
<keyword evidence="3" id="KW-1185">Reference proteome</keyword>
<evidence type="ECO:0000313" key="3">
    <source>
        <dbReference type="Proteomes" id="UP000015105"/>
    </source>
</evidence>
<feature type="transmembrane region" description="Helical" evidence="1">
    <location>
        <begin position="12"/>
        <end position="33"/>
    </location>
</feature>
<dbReference type="EnsemblPlants" id="AET2Gv20669700.9">
    <property type="protein sequence ID" value="AET2Gv20669700.9"/>
    <property type="gene ID" value="AET2Gv20669700"/>
</dbReference>
<dbReference type="AlphaFoldDB" id="A0A453BY19"/>
<organism evidence="2 3">
    <name type="scientific">Aegilops tauschii subsp. strangulata</name>
    <name type="common">Goatgrass</name>
    <dbReference type="NCBI Taxonomy" id="200361"/>
    <lineage>
        <taxon>Eukaryota</taxon>
        <taxon>Viridiplantae</taxon>
        <taxon>Streptophyta</taxon>
        <taxon>Embryophyta</taxon>
        <taxon>Tracheophyta</taxon>
        <taxon>Spermatophyta</taxon>
        <taxon>Magnoliopsida</taxon>
        <taxon>Liliopsida</taxon>
        <taxon>Poales</taxon>
        <taxon>Poaceae</taxon>
        <taxon>BOP clade</taxon>
        <taxon>Pooideae</taxon>
        <taxon>Triticodae</taxon>
        <taxon>Triticeae</taxon>
        <taxon>Triticinae</taxon>
        <taxon>Aegilops</taxon>
    </lineage>
</organism>
<name>A0A453BY19_AEGTS</name>
<keyword evidence="1" id="KW-0812">Transmembrane</keyword>
<dbReference type="Gramene" id="AET2Gv20669700.9">
    <property type="protein sequence ID" value="AET2Gv20669700.9"/>
    <property type="gene ID" value="AET2Gv20669700"/>
</dbReference>
<keyword evidence="1" id="KW-0472">Membrane</keyword>
<reference evidence="2" key="4">
    <citation type="submission" date="2019-03" db="UniProtKB">
        <authorList>
            <consortium name="EnsemblPlants"/>
        </authorList>
    </citation>
    <scope>IDENTIFICATION</scope>
</reference>
<evidence type="ECO:0000256" key="1">
    <source>
        <dbReference type="SAM" id="Phobius"/>
    </source>
</evidence>
<reference evidence="2" key="3">
    <citation type="journal article" date="2017" name="Nature">
        <title>Genome sequence of the progenitor of the wheat D genome Aegilops tauschii.</title>
        <authorList>
            <person name="Luo M.C."/>
            <person name="Gu Y.Q."/>
            <person name="Puiu D."/>
            <person name="Wang H."/>
            <person name="Twardziok S.O."/>
            <person name="Deal K.R."/>
            <person name="Huo N."/>
            <person name="Zhu T."/>
            <person name="Wang L."/>
            <person name="Wang Y."/>
            <person name="McGuire P.E."/>
            <person name="Liu S."/>
            <person name="Long H."/>
            <person name="Ramasamy R.K."/>
            <person name="Rodriguez J.C."/>
            <person name="Van S.L."/>
            <person name="Yuan L."/>
            <person name="Wang Z."/>
            <person name="Xia Z."/>
            <person name="Xiao L."/>
            <person name="Anderson O.D."/>
            <person name="Ouyang S."/>
            <person name="Liang Y."/>
            <person name="Zimin A.V."/>
            <person name="Pertea G."/>
            <person name="Qi P."/>
            <person name="Bennetzen J.L."/>
            <person name="Dai X."/>
            <person name="Dawson M.W."/>
            <person name="Muller H.G."/>
            <person name="Kugler K."/>
            <person name="Rivarola-Duarte L."/>
            <person name="Spannagl M."/>
            <person name="Mayer K.F.X."/>
            <person name="Lu F.H."/>
            <person name="Bevan M.W."/>
            <person name="Leroy P."/>
            <person name="Li P."/>
            <person name="You F.M."/>
            <person name="Sun Q."/>
            <person name="Liu Z."/>
            <person name="Lyons E."/>
            <person name="Wicker T."/>
            <person name="Salzberg S.L."/>
            <person name="Devos K.M."/>
            <person name="Dvorak J."/>
        </authorList>
    </citation>
    <scope>NUCLEOTIDE SEQUENCE [LARGE SCALE GENOMIC DNA]</scope>
    <source>
        <strain evidence="2">cv. AL8/78</strain>
    </source>
</reference>
<protein>
    <submittedName>
        <fullName evidence="2">Uncharacterized protein</fullName>
    </submittedName>
</protein>
<proteinExistence type="predicted"/>
<dbReference type="Proteomes" id="UP000015105">
    <property type="component" value="Chromosome 2D"/>
</dbReference>